<dbReference type="OrthoDB" id="9813569at2"/>
<comment type="caution">
    <text evidence="5">The sequence shown here is derived from an EMBL/GenBank/DDBJ whole genome shotgun (WGS) entry which is preliminary data.</text>
</comment>
<keyword evidence="3 5" id="KW-0418">Kinase</keyword>
<dbReference type="AlphaFoldDB" id="A0A364Y064"/>
<sequence length="364" mass="40510">MALTVHFQAYRLRKQIKKLEHLNTRTLEHSKSNTPQIITLGEIMLRLSTPGYARFTQAQHFEVQYGGSEANVAVALANFGLSAAHVTRFPKHELGVAATQALRKNNVETKHIVYGDERMGIYFVENGAMQRSSKLIYDRFDSAFSHIKKGMIDWDEVFKNASWFHWSGITPAISQGAADVCLEAIEAARKNNVLVSGDINYRRNLWQYGKTVQEIMPALIASTDFVIAGTTDIENCTGITGDSFEEACANFMKQYPAVKKVTTTIRDSISSSHNKISATLWDGKKLINSQAYDLTHIVDRIGAGDAYMAGLIYGWLTKKDDQQTLEFATAATVWKHSVEGDVNIATVAEIEALARGENVGRLLR</sequence>
<dbReference type="PANTHER" id="PTHR43320:SF2">
    <property type="entry name" value="2-DEHYDRO-3-DEOXYGLUCONOKINASE_2-DEHYDRO-3-DEOXYGALACTONOKINASE"/>
    <property type="match status" value="1"/>
</dbReference>
<evidence type="ECO:0000313" key="6">
    <source>
        <dbReference type="Proteomes" id="UP000251889"/>
    </source>
</evidence>
<dbReference type="InterPro" id="IPR011611">
    <property type="entry name" value="PfkB_dom"/>
</dbReference>
<accession>A0A364Y064</accession>
<dbReference type="EMBL" id="QMFY01000008">
    <property type="protein sequence ID" value="RAW00049.1"/>
    <property type="molecule type" value="Genomic_DNA"/>
</dbReference>
<dbReference type="CDD" id="cd01166">
    <property type="entry name" value="KdgK"/>
    <property type="match status" value="1"/>
</dbReference>
<keyword evidence="6" id="KW-1185">Reference proteome</keyword>
<dbReference type="InterPro" id="IPR029056">
    <property type="entry name" value="Ribokinase-like"/>
</dbReference>
<organism evidence="5 6">
    <name type="scientific">Pseudochryseolinea flava</name>
    <dbReference type="NCBI Taxonomy" id="2059302"/>
    <lineage>
        <taxon>Bacteria</taxon>
        <taxon>Pseudomonadati</taxon>
        <taxon>Bacteroidota</taxon>
        <taxon>Cytophagia</taxon>
        <taxon>Cytophagales</taxon>
        <taxon>Fulvivirgaceae</taxon>
        <taxon>Pseudochryseolinea</taxon>
    </lineage>
</organism>
<dbReference type="InterPro" id="IPR052700">
    <property type="entry name" value="Carb_kinase_PfkB-like"/>
</dbReference>
<proteinExistence type="inferred from homology"/>
<dbReference type="PANTHER" id="PTHR43320">
    <property type="entry name" value="SUGAR KINASE"/>
    <property type="match status" value="1"/>
</dbReference>
<evidence type="ECO:0000313" key="5">
    <source>
        <dbReference type="EMBL" id="RAW00049.1"/>
    </source>
</evidence>
<evidence type="ECO:0000256" key="1">
    <source>
        <dbReference type="ARBA" id="ARBA00010688"/>
    </source>
</evidence>
<evidence type="ECO:0000256" key="3">
    <source>
        <dbReference type="ARBA" id="ARBA00022777"/>
    </source>
</evidence>
<protein>
    <submittedName>
        <fullName evidence="5">Sugar kinase</fullName>
    </submittedName>
</protein>
<dbReference type="GO" id="GO:0016301">
    <property type="term" value="F:kinase activity"/>
    <property type="evidence" value="ECO:0007669"/>
    <property type="project" value="UniProtKB-KW"/>
</dbReference>
<comment type="similarity">
    <text evidence="1">Belongs to the carbohydrate kinase PfkB family.</text>
</comment>
<keyword evidence="2" id="KW-0808">Transferase</keyword>
<reference evidence="5 6" key="1">
    <citation type="submission" date="2018-06" db="EMBL/GenBank/DDBJ databases">
        <title>Chryseolinea flavus sp. nov., a member of the phylum Bacteroidetes isolated from soil.</title>
        <authorList>
            <person name="Li Y."/>
            <person name="Wang J."/>
        </authorList>
    </citation>
    <scope>NUCLEOTIDE SEQUENCE [LARGE SCALE GENOMIC DNA]</scope>
    <source>
        <strain evidence="5 6">SDU1-6</strain>
    </source>
</reference>
<gene>
    <name evidence="5" type="ORF">DQQ10_15970</name>
</gene>
<dbReference type="Pfam" id="PF00294">
    <property type="entry name" value="PfkB"/>
    <property type="match status" value="1"/>
</dbReference>
<dbReference type="Proteomes" id="UP000251889">
    <property type="component" value="Unassembled WGS sequence"/>
</dbReference>
<evidence type="ECO:0000259" key="4">
    <source>
        <dbReference type="Pfam" id="PF00294"/>
    </source>
</evidence>
<evidence type="ECO:0000256" key="2">
    <source>
        <dbReference type="ARBA" id="ARBA00022679"/>
    </source>
</evidence>
<feature type="domain" description="Carbohydrate kinase PfkB" evidence="4">
    <location>
        <begin position="37"/>
        <end position="336"/>
    </location>
</feature>
<name>A0A364Y064_9BACT</name>
<dbReference type="Gene3D" id="3.40.1190.20">
    <property type="match status" value="1"/>
</dbReference>
<dbReference type="SUPFAM" id="SSF53613">
    <property type="entry name" value="Ribokinase-like"/>
    <property type="match status" value="1"/>
</dbReference>